<protein>
    <submittedName>
        <fullName evidence="2">Uncharacterized protein</fullName>
    </submittedName>
</protein>
<sequence>MYKSFIYPSITCFNSVWVIVFFSLYIKFGRFSIWNNSKSFYSFLIIIVTKISKLFNLFSYK</sequence>
<evidence type="ECO:0000313" key="2">
    <source>
        <dbReference type="EMBL" id="DAF44333.1"/>
    </source>
</evidence>
<organism evidence="2">
    <name type="scientific">Podoviridae sp. ct8Lf7</name>
    <dbReference type="NCBI Taxonomy" id="2827723"/>
    <lineage>
        <taxon>Viruses</taxon>
        <taxon>Duplodnaviria</taxon>
        <taxon>Heunggongvirae</taxon>
        <taxon>Uroviricota</taxon>
        <taxon>Caudoviricetes</taxon>
    </lineage>
</organism>
<reference evidence="2" key="1">
    <citation type="journal article" date="2021" name="Proc. Natl. Acad. Sci. U.S.A.">
        <title>A Catalog of Tens of Thousands of Viruses from Human Metagenomes Reveals Hidden Associations with Chronic Diseases.</title>
        <authorList>
            <person name="Tisza M.J."/>
            <person name="Buck C.B."/>
        </authorList>
    </citation>
    <scope>NUCLEOTIDE SEQUENCE</scope>
    <source>
        <strain evidence="2">Ct8Lf7</strain>
    </source>
</reference>
<keyword evidence="1" id="KW-0472">Membrane</keyword>
<accession>A0A8S5RZY5</accession>
<feature type="transmembrane region" description="Helical" evidence="1">
    <location>
        <begin position="6"/>
        <end position="28"/>
    </location>
</feature>
<keyword evidence="1" id="KW-0812">Transmembrane</keyword>
<proteinExistence type="predicted"/>
<evidence type="ECO:0000256" key="1">
    <source>
        <dbReference type="SAM" id="Phobius"/>
    </source>
</evidence>
<feature type="transmembrane region" description="Helical" evidence="1">
    <location>
        <begin position="40"/>
        <end position="60"/>
    </location>
</feature>
<name>A0A8S5RZY5_9CAUD</name>
<dbReference type="EMBL" id="BK032511">
    <property type="protein sequence ID" value="DAF44333.1"/>
    <property type="molecule type" value="Genomic_DNA"/>
</dbReference>
<keyword evidence="1" id="KW-1133">Transmembrane helix</keyword>